<reference evidence="2 3" key="1">
    <citation type="journal article" date="2016" name="Environ. Microbiol.">
        <title>Genomic resolution of a cold subsurface aquifer community provides metabolic insights for novel microbes adapted to high CO concentrations.</title>
        <authorList>
            <person name="Probst A.J."/>
            <person name="Castelle C.J."/>
            <person name="Singh A."/>
            <person name="Brown C.T."/>
            <person name="Anantharaman K."/>
            <person name="Sharon I."/>
            <person name="Hug L.A."/>
            <person name="Burstein D."/>
            <person name="Emerson J.B."/>
            <person name="Thomas B.C."/>
            <person name="Banfield J.F."/>
        </authorList>
    </citation>
    <scope>NUCLEOTIDE SEQUENCE [LARGE SCALE GENOMIC DNA]</scope>
    <source>
        <strain evidence="2">CG1_02_42_45</strain>
    </source>
</reference>
<evidence type="ECO:0000313" key="3">
    <source>
        <dbReference type="Proteomes" id="UP000182753"/>
    </source>
</evidence>
<comment type="caution">
    <text evidence="2">The sequence shown here is derived from an EMBL/GenBank/DDBJ whole genome shotgun (WGS) entry which is preliminary data.</text>
</comment>
<feature type="compositionally biased region" description="Low complexity" evidence="1">
    <location>
        <begin position="189"/>
        <end position="208"/>
    </location>
</feature>
<proteinExistence type="predicted"/>
<dbReference type="EMBL" id="MNUJ01000037">
    <property type="protein sequence ID" value="OIN89500.1"/>
    <property type="molecule type" value="Genomic_DNA"/>
</dbReference>
<sequence length="208" mass="23054">MANIMKKRFYLVIGWENIELQSLSLVDRLLNRGNSVSLLKISEKEFKARGDELREKAAVVASGLGSIGLHCKQLSTRELIELFYNFYNPGIADKERLADLKNLQVNIVSRKDTGQFDLQKPHNTTEETPVIDNTAYVKEQDKMKKRAEAAEKAQAVQAPAQAKTDQRPAAAAPTQPTAASNVQTPPPESTQTQPSNSKNQNSNISSNF</sequence>
<name>A0A1J4RT73_9BACT</name>
<evidence type="ECO:0000256" key="1">
    <source>
        <dbReference type="SAM" id="MobiDB-lite"/>
    </source>
</evidence>
<feature type="compositionally biased region" description="Low complexity" evidence="1">
    <location>
        <begin position="152"/>
        <end position="179"/>
    </location>
</feature>
<protein>
    <submittedName>
        <fullName evidence="2">Uncharacterized protein</fullName>
    </submittedName>
</protein>
<gene>
    <name evidence="2" type="ORF">AUJ40_01765</name>
</gene>
<feature type="region of interest" description="Disordered" evidence="1">
    <location>
        <begin position="141"/>
        <end position="208"/>
    </location>
</feature>
<feature type="compositionally biased region" description="Basic and acidic residues" evidence="1">
    <location>
        <begin position="141"/>
        <end position="151"/>
    </location>
</feature>
<organism evidence="2 3">
    <name type="scientific">Candidatus Berkelbacteria bacterium CG1_02_42_45</name>
    <dbReference type="NCBI Taxonomy" id="1805036"/>
    <lineage>
        <taxon>Bacteria</taxon>
        <taxon>Candidatus Berkelbacteria</taxon>
    </lineage>
</organism>
<dbReference type="Proteomes" id="UP000182753">
    <property type="component" value="Unassembled WGS sequence"/>
</dbReference>
<dbReference type="AlphaFoldDB" id="A0A1J4RT73"/>
<accession>A0A1J4RT73</accession>
<evidence type="ECO:0000313" key="2">
    <source>
        <dbReference type="EMBL" id="OIN89500.1"/>
    </source>
</evidence>